<evidence type="ECO:0000256" key="6">
    <source>
        <dbReference type="ARBA" id="ARBA00023136"/>
    </source>
</evidence>
<dbReference type="PROSITE" id="PS50156">
    <property type="entry name" value="SSD"/>
    <property type="match status" value="1"/>
</dbReference>
<feature type="transmembrane region" description="Helical" evidence="7">
    <location>
        <begin position="258"/>
        <end position="277"/>
    </location>
</feature>
<proteinExistence type="inferred from homology"/>
<keyword evidence="3" id="KW-1003">Cell membrane</keyword>
<dbReference type="EMBL" id="LNJC01000004">
    <property type="protein sequence ID" value="KYC51054.1"/>
    <property type="molecule type" value="Genomic_DNA"/>
</dbReference>
<comment type="subcellular location">
    <subcellularLocation>
        <location evidence="1">Cell membrane</location>
        <topology evidence="1">Multi-pass membrane protein</topology>
    </subcellularLocation>
</comment>
<comment type="caution">
    <text evidence="11">The sequence shown here is derived from an EMBL/GenBank/DDBJ whole genome shotgun (WGS) entry which is preliminary data.</text>
</comment>
<dbReference type="GO" id="GO:0005886">
    <property type="term" value="C:plasma membrane"/>
    <property type="evidence" value="ECO:0007669"/>
    <property type="project" value="UniProtKB-SubCell"/>
</dbReference>
<keyword evidence="6 7" id="KW-0472">Membrane</keyword>
<dbReference type="InterPro" id="IPR004869">
    <property type="entry name" value="MMPL_dom"/>
</dbReference>
<evidence type="ECO:0000313" key="13">
    <source>
        <dbReference type="Proteomes" id="UP000092401"/>
    </source>
</evidence>
<protein>
    <submittedName>
        <fullName evidence="11">MMPL family protein</fullName>
    </submittedName>
</protein>
<dbReference type="AlphaFoldDB" id="A0A150J262"/>
<evidence type="ECO:0000256" key="1">
    <source>
        <dbReference type="ARBA" id="ARBA00004651"/>
    </source>
</evidence>
<accession>A0A150J262</accession>
<dbReference type="InterPro" id="IPR050545">
    <property type="entry name" value="Mycobact_MmpL"/>
</dbReference>
<dbReference type="Proteomes" id="UP000091929">
    <property type="component" value="Unassembled WGS sequence"/>
</dbReference>
<organism evidence="11 14">
    <name type="scientific">Candidatus Methanofastidiosum methylothiophilum</name>
    <dbReference type="NCBI Taxonomy" id="1705564"/>
    <lineage>
        <taxon>Archaea</taxon>
        <taxon>Methanobacteriati</taxon>
        <taxon>Methanobacteriota</taxon>
        <taxon>Stenosarchaea group</taxon>
        <taxon>Candidatus Methanofastidiosia</taxon>
        <taxon>Candidatus Methanofastidiosales</taxon>
        <taxon>Candidatus Methanofastidiosaceae</taxon>
        <taxon>Candidatus Methanofastidiosum</taxon>
    </lineage>
</organism>
<evidence type="ECO:0000259" key="8">
    <source>
        <dbReference type="PROSITE" id="PS50156"/>
    </source>
</evidence>
<dbReference type="Gene3D" id="1.20.1640.10">
    <property type="entry name" value="Multidrug efflux transporter AcrB transmembrane domain"/>
    <property type="match status" value="1"/>
</dbReference>
<accession>A0A150IMF2</accession>
<reference evidence="12 13" key="1">
    <citation type="journal article" date="2016" name="ISME J.">
        <title>Chasing the elusive Euryarchaeota class WSA2: genomes reveal a uniquely fastidious methyl-reducing methanogen.</title>
        <authorList>
            <person name="Nobu M.K."/>
            <person name="Narihiro T."/>
            <person name="Kuroda K."/>
            <person name="Mei R."/>
            <person name="Liu W.T."/>
        </authorList>
    </citation>
    <scope>NUCLEOTIDE SEQUENCE [LARGE SCALE GENOMIC DNA]</scope>
    <source>
        <strain evidence="9">B03fssc0709_Meth_Bin005</strain>
        <strain evidence="10">B15fssc0709_Meth_Bin003</strain>
        <strain evidence="11">BMIXfssc0709_Meth_Bin006</strain>
    </source>
</reference>
<feature type="transmembrane region" description="Helical" evidence="7">
    <location>
        <begin position="335"/>
        <end position="357"/>
    </location>
</feature>
<keyword evidence="4 7" id="KW-0812">Transmembrane</keyword>
<evidence type="ECO:0000256" key="2">
    <source>
        <dbReference type="ARBA" id="ARBA00010157"/>
    </source>
</evidence>
<evidence type="ECO:0000313" key="12">
    <source>
        <dbReference type="Proteomes" id="UP000091929"/>
    </source>
</evidence>
<sequence>MKELKDTLFGKLALIEYRYSKIIVVSMILITVFLSLGALNLRFESDFMKELPQNFDVVRTQNLINSEFGEEEGIIILLETDFDIVNDIRNKQTIESIYELEKRLKARPEIIDVVGPGTVYYSIFRSIPSDETTLREVAKNMPGLISKDYTSAIVMVRMSGVRGEEEIQAAIDIVKEETEKVQLYGLDYTITGSPVLNKTILKVLREDALKTMAISAIIVFILLTLILRFKSFFVIIPLLCGVLWTAGILSYVGIPISLVTASVGAIVIGLGAEYGIFMVLRYNEEAKKGKPNDERVVAMIAGVGKGTIGSSSTTVAGFMALALSSMPMMVHLGTALSLGIISCLIGALVFLPSIMALREW</sequence>
<evidence type="ECO:0000256" key="7">
    <source>
        <dbReference type="SAM" id="Phobius"/>
    </source>
</evidence>
<dbReference type="PANTHER" id="PTHR33406">
    <property type="entry name" value="MEMBRANE PROTEIN MJ1562-RELATED"/>
    <property type="match status" value="1"/>
</dbReference>
<dbReference type="SUPFAM" id="SSF82866">
    <property type="entry name" value="Multidrug efflux transporter AcrB transmembrane domain"/>
    <property type="match status" value="1"/>
</dbReference>
<dbReference type="Proteomes" id="UP000092401">
    <property type="component" value="Unassembled WGS sequence"/>
</dbReference>
<dbReference type="PANTHER" id="PTHR33406:SF6">
    <property type="entry name" value="MEMBRANE PROTEIN YDGH-RELATED"/>
    <property type="match status" value="1"/>
</dbReference>
<dbReference type="EMBL" id="LNGE01000003">
    <property type="protein sequence ID" value="KYC46180.1"/>
    <property type="molecule type" value="Genomic_DNA"/>
</dbReference>
<dbReference type="InterPro" id="IPR000731">
    <property type="entry name" value="SSD"/>
</dbReference>
<feature type="transmembrane region" description="Helical" evidence="7">
    <location>
        <begin position="20"/>
        <end position="41"/>
    </location>
</feature>
<dbReference type="Proteomes" id="UP000092403">
    <property type="component" value="Unassembled WGS sequence"/>
</dbReference>
<feature type="transmembrane region" description="Helical" evidence="7">
    <location>
        <begin position="297"/>
        <end position="323"/>
    </location>
</feature>
<dbReference type="EMBL" id="LNGF01000005">
    <property type="protein sequence ID" value="KYC48434.1"/>
    <property type="molecule type" value="Genomic_DNA"/>
</dbReference>
<keyword evidence="5 7" id="KW-1133">Transmembrane helix</keyword>
<evidence type="ECO:0000313" key="10">
    <source>
        <dbReference type="EMBL" id="KYC48434.1"/>
    </source>
</evidence>
<gene>
    <name evidence="9" type="ORF">APG10_00183</name>
    <name evidence="10" type="ORF">APG11_00347</name>
    <name evidence="11" type="ORF">APG12_00339</name>
</gene>
<evidence type="ECO:0000256" key="5">
    <source>
        <dbReference type="ARBA" id="ARBA00022989"/>
    </source>
</evidence>
<evidence type="ECO:0000313" key="14">
    <source>
        <dbReference type="Proteomes" id="UP000092403"/>
    </source>
</evidence>
<name>A0A150J262_9EURY</name>
<feature type="transmembrane region" description="Helical" evidence="7">
    <location>
        <begin position="232"/>
        <end position="251"/>
    </location>
</feature>
<feature type="domain" description="SSD" evidence="8">
    <location>
        <begin position="235"/>
        <end position="357"/>
    </location>
</feature>
<evidence type="ECO:0000313" key="9">
    <source>
        <dbReference type="EMBL" id="KYC46180.1"/>
    </source>
</evidence>
<evidence type="ECO:0000256" key="3">
    <source>
        <dbReference type="ARBA" id="ARBA00022475"/>
    </source>
</evidence>
<evidence type="ECO:0000256" key="4">
    <source>
        <dbReference type="ARBA" id="ARBA00022692"/>
    </source>
</evidence>
<comment type="similarity">
    <text evidence="2">Belongs to the resistance-nodulation-cell division (RND) (TC 2.A.6) family. MmpL subfamily.</text>
</comment>
<accession>A0A150IUU9</accession>
<feature type="transmembrane region" description="Helical" evidence="7">
    <location>
        <begin position="208"/>
        <end position="226"/>
    </location>
</feature>
<evidence type="ECO:0000313" key="11">
    <source>
        <dbReference type="EMBL" id="KYC51054.1"/>
    </source>
</evidence>
<dbReference type="Pfam" id="PF03176">
    <property type="entry name" value="MMPL"/>
    <property type="match status" value="1"/>
</dbReference>